<keyword evidence="1" id="KW-0472">Membrane</keyword>
<gene>
    <name evidence="3" type="ORF">A5889_000965</name>
    <name evidence="2" type="ORF">A5889_002114</name>
</gene>
<sequence length="259" mass="30667">MKYFVWKSFYYGKKMFIWSIYLLFALYIYFLIYSSETLGAQLFFGSIGFVVLCIVGLFEHLKIVYEKMIYALNVHCDLEEAARLKEQLKRKDLFNGFKQSIIIFDSLLLLDAGKYTDCLAHLDKHQKFFHGTLDYLFIYYHTQMYCYSFLKDEKNLTIAFEKLFQLKDKQKKKMRGLFSWHEISGLQYFHQQRNQKCLQELALIDTARLNNRELSYLLYLQGHCLLKLNKPSEGNRLLKKARTIGNTLAIVQVIQNGGI</sequence>
<evidence type="ECO:0000313" key="4">
    <source>
        <dbReference type="Proteomes" id="UP000196151"/>
    </source>
</evidence>
<evidence type="ECO:0000313" key="2">
    <source>
        <dbReference type="EMBL" id="OUZ33401.1"/>
    </source>
</evidence>
<keyword evidence="1" id="KW-1133">Transmembrane helix</keyword>
<dbReference type="EMBL" id="CP147246">
    <property type="protein sequence ID" value="WYJ93467.1"/>
    <property type="molecule type" value="Genomic_DNA"/>
</dbReference>
<protein>
    <submittedName>
        <fullName evidence="2">Uncharacterized protein</fullName>
    </submittedName>
</protein>
<reference evidence="2" key="1">
    <citation type="submission" date="2017-05" db="EMBL/GenBank/DDBJ databases">
        <title>The Genome Sequence of Enterococcus sp. 9D6_DIV0238.</title>
        <authorList>
            <consortium name="The Broad Institute Genomics Platform"/>
            <consortium name="The Broad Institute Genomic Center for Infectious Diseases"/>
            <person name="Earl A."/>
            <person name="Manson A."/>
            <person name="Schwartman J."/>
            <person name="Gilmore M."/>
            <person name="Abouelleil A."/>
            <person name="Cao P."/>
            <person name="Chapman S."/>
            <person name="Cusick C."/>
            <person name="Shea T."/>
            <person name="Young S."/>
            <person name="Neafsey D."/>
            <person name="Nusbaum C."/>
            <person name="Birren B."/>
        </authorList>
    </citation>
    <scope>NUCLEOTIDE SEQUENCE [LARGE SCALE GENOMIC DNA]</scope>
    <source>
        <strain evidence="2">9D6_DIV0238</strain>
    </source>
</reference>
<evidence type="ECO:0000256" key="1">
    <source>
        <dbReference type="SAM" id="Phobius"/>
    </source>
</evidence>
<feature type="transmembrane region" description="Helical" evidence="1">
    <location>
        <begin position="15"/>
        <end position="32"/>
    </location>
</feature>
<dbReference type="RefSeq" id="WP_087641195.1">
    <property type="nucleotide sequence ID" value="NZ_CP147246.1"/>
</dbReference>
<keyword evidence="1" id="KW-0812">Transmembrane</keyword>
<reference evidence="3" key="2">
    <citation type="submission" date="2017-05" db="EMBL/GenBank/DDBJ databases">
        <authorList>
            <consortium name="The Broad Institute Genomics Platform"/>
            <consortium name="The Broad Institute Genomic Center for Infectious Diseases"/>
            <person name="Earl A."/>
            <person name="Manson A."/>
            <person name="Schwartman J."/>
            <person name="Gilmore M."/>
            <person name="Abouelleil A."/>
            <person name="Cao P."/>
            <person name="Chapman S."/>
            <person name="Cusick C."/>
            <person name="Shea T."/>
            <person name="Young S."/>
            <person name="Neafsey D."/>
            <person name="Nusbaum C."/>
            <person name="Birren B."/>
        </authorList>
    </citation>
    <scope>NUCLEOTIDE SEQUENCE</scope>
    <source>
        <strain evidence="3">9D6_DIV0238</strain>
    </source>
</reference>
<reference evidence="3" key="3">
    <citation type="submission" date="2024-03" db="EMBL/GenBank/DDBJ databases">
        <title>The Genome Sequence of Enterococcus sp. DIV0238c.</title>
        <authorList>
            <consortium name="The Broad Institute Genomics Platform"/>
            <consortium name="The Broad Institute Microbial Omics Core"/>
            <consortium name="The Broad Institute Genomic Center for Infectious Diseases"/>
            <person name="Earl A."/>
            <person name="Manson A."/>
            <person name="Gilmore M."/>
            <person name="Schwartman J."/>
            <person name="Shea T."/>
            <person name="Abouelleil A."/>
            <person name="Cao P."/>
            <person name="Chapman S."/>
            <person name="Cusick C."/>
            <person name="Young S."/>
            <person name="Neafsey D."/>
            <person name="Nusbaum C."/>
            <person name="Birren B."/>
        </authorList>
    </citation>
    <scope>NUCLEOTIDE SEQUENCE</scope>
    <source>
        <strain evidence="3">9D6_DIV0238</strain>
    </source>
</reference>
<proteinExistence type="predicted"/>
<dbReference type="Proteomes" id="UP000196151">
    <property type="component" value="Chromosome"/>
</dbReference>
<feature type="transmembrane region" description="Helical" evidence="1">
    <location>
        <begin position="38"/>
        <end position="58"/>
    </location>
</feature>
<dbReference type="EMBL" id="NIBQ01000002">
    <property type="protein sequence ID" value="OUZ33401.1"/>
    <property type="molecule type" value="Genomic_DNA"/>
</dbReference>
<dbReference type="OrthoDB" id="2328722at2"/>
<name>A0A200J986_9ENTE</name>
<accession>A0A200J986</accession>
<keyword evidence="4" id="KW-1185">Reference proteome</keyword>
<evidence type="ECO:0000313" key="3">
    <source>
        <dbReference type="EMBL" id="WYJ93467.1"/>
    </source>
</evidence>
<dbReference type="AlphaFoldDB" id="A0A200J986"/>
<organism evidence="2">
    <name type="scientific">Candidatus Enterococcus dunnyi</name>
    <dbReference type="NCBI Taxonomy" id="1834192"/>
    <lineage>
        <taxon>Bacteria</taxon>
        <taxon>Bacillati</taxon>
        <taxon>Bacillota</taxon>
        <taxon>Bacilli</taxon>
        <taxon>Lactobacillales</taxon>
        <taxon>Enterococcaceae</taxon>
        <taxon>Enterococcus</taxon>
    </lineage>
</organism>